<accession>A0A101LU08</accession>
<dbReference type="EMBL" id="LKAM01000020">
    <property type="protein sequence ID" value="KUM45324.1"/>
    <property type="molecule type" value="Genomic_DNA"/>
</dbReference>
<keyword evidence="1" id="KW-0496">Mitochondrion</keyword>
<reference evidence="1" key="1">
    <citation type="journal article" date="2015" name="Genome Biol. Evol.">
        <title>Organellar Genomes of White Spruce (Picea glauca): Assembly and Annotation.</title>
        <authorList>
            <person name="Jackman S.D."/>
            <person name="Warren R.L."/>
            <person name="Gibb E.A."/>
            <person name="Vandervalk B.P."/>
            <person name="Mohamadi H."/>
            <person name="Chu J."/>
            <person name="Raymond A."/>
            <person name="Pleasance S."/>
            <person name="Coope R."/>
            <person name="Wildung M.R."/>
            <person name="Ritland C.E."/>
            <person name="Bousquet J."/>
            <person name="Jones S.J."/>
            <person name="Bohlmann J."/>
            <person name="Birol I."/>
        </authorList>
    </citation>
    <scope>NUCLEOTIDE SEQUENCE [LARGE SCALE GENOMIC DNA]</scope>
    <source>
        <tissue evidence="1">Flushing bud</tissue>
    </source>
</reference>
<name>A0A101LU08_PICGL</name>
<comment type="caution">
    <text evidence="1">The sequence shown here is derived from an EMBL/GenBank/DDBJ whole genome shotgun (WGS) entry which is preliminary data.</text>
</comment>
<proteinExistence type="predicted"/>
<protein>
    <submittedName>
        <fullName evidence="1">Uncharacterized protein</fullName>
    </submittedName>
</protein>
<geneLocation type="mitochondrion" evidence="1"/>
<evidence type="ECO:0000313" key="1">
    <source>
        <dbReference type="EMBL" id="KUM45324.1"/>
    </source>
</evidence>
<sequence length="39" mass="4343">MQELLLGCCLMVSRLWKAAVVTGFLVLFDRKYAASSHKG</sequence>
<gene>
    <name evidence="1" type="ORF">ABT39_MTgene3397</name>
</gene>
<dbReference type="AlphaFoldDB" id="A0A101LU08"/>
<organism evidence="1">
    <name type="scientific">Picea glauca</name>
    <name type="common">White spruce</name>
    <name type="synonym">Pinus glauca</name>
    <dbReference type="NCBI Taxonomy" id="3330"/>
    <lineage>
        <taxon>Eukaryota</taxon>
        <taxon>Viridiplantae</taxon>
        <taxon>Streptophyta</taxon>
        <taxon>Embryophyta</taxon>
        <taxon>Tracheophyta</taxon>
        <taxon>Spermatophyta</taxon>
        <taxon>Pinopsida</taxon>
        <taxon>Pinidae</taxon>
        <taxon>Conifers I</taxon>
        <taxon>Pinales</taxon>
        <taxon>Pinaceae</taxon>
        <taxon>Picea</taxon>
    </lineage>
</organism>